<dbReference type="Pfam" id="PF03171">
    <property type="entry name" value="2OG-FeII_Oxy"/>
    <property type="match status" value="1"/>
</dbReference>
<name>A0A450WFU3_9GAMM</name>
<dbReference type="Gene3D" id="2.60.120.330">
    <property type="entry name" value="B-lactam Antibiotic, Isopenicillin N Synthase, Chain"/>
    <property type="match status" value="1"/>
</dbReference>
<dbReference type="PANTHER" id="PTHR47990">
    <property type="entry name" value="2-OXOGLUTARATE (2OG) AND FE(II)-DEPENDENT OXYGENASE SUPERFAMILY PROTEIN-RELATED"/>
    <property type="match status" value="1"/>
</dbReference>
<organism evidence="2">
    <name type="scientific">Candidatus Kentrum sp. LFY</name>
    <dbReference type="NCBI Taxonomy" id="2126342"/>
    <lineage>
        <taxon>Bacteria</taxon>
        <taxon>Pseudomonadati</taxon>
        <taxon>Pseudomonadota</taxon>
        <taxon>Gammaproteobacteria</taxon>
        <taxon>Candidatus Kentrum</taxon>
    </lineage>
</organism>
<accession>A0A450WFU3</accession>
<protein>
    <submittedName>
        <fullName evidence="2">Isopenicillin N synthase</fullName>
    </submittedName>
</protein>
<dbReference type="AlphaFoldDB" id="A0A450WFU3"/>
<dbReference type="SUPFAM" id="SSF51197">
    <property type="entry name" value="Clavaminate synthase-like"/>
    <property type="match status" value="1"/>
</dbReference>
<dbReference type="InterPro" id="IPR027443">
    <property type="entry name" value="IPNS-like_sf"/>
</dbReference>
<feature type="domain" description="Isopenicillin N synthase-like Fe(2+) 2OG dioxygenase" evidence="1">
    <location>
        <begin position="163"/>
        <end position="249"/>
    </location>
</feature>
<gene>
    <name evidence="2" type="ORF">BECKLFY1418C_GA0070996_101933</name>
</gene>
<reference evidence="2" key="1">
    <citation type="submission" date="2019-02" db="EMBL/GenBank/DDBJ databases">
        <authorList>
            <person name="Gruber-Vodicka R. H."/>
            <person name="Seah K. B. B."/>
        </authorList>
    </citation>
    <scope>NUCLEOTIDE SEQUENCE</scope>
    <source>
        <strain evidence="2">BECK_BY7</strain>
    </source>
</reference>
<dbReference type="InterPro" id="IPR044861">
    <property type="entry name" value="IPNS-like_FE2OG_OXY"/>
</dbReference>
<proteinExistence type="predicted"/>
<sequence length="298" mass="34776">MNNYPIINRRSPPKKVIEFFREFGFVLVEDSLFGEEKIISYFQEMKMFFDRFRREKVGYYLVENSIYGVYIPSGYEHVSRELLDTKEIFDVFHRESYTYEYYEAYNHKFGFRGRSPGPLDDPFLSGVLSQVRKNIFSVFEGLLKIFSAELGGFDFGLVKKTNYLFRLIHYPPIIDNNRKITRLGAHIDDDLLALVIAENMDGLKIKSPSYGWLRIPDLKDFFVVLIGAGLEFISEGAFKGTEHRVDGEEGSSHSRHVFNINIGSDLDFTRKSETGKVLDISKYYRRRFSKYSLNTQPL</sequence>
<evidence type="ECO:0000259" key="1">
    <source>
        <dbReference type="Pfam" id="PF03171"/>
    </source>
</evidence>
<dbReference type="InterPro" id="IPR050231">
    <property type="entry name" value="Iron_ascorbate_oxido_reductase"/>
</dbReference>
<dbReference type="EMBL" id="CAADFN010000019">
    <property type="protein sequence ID" value="VFK15969.1"/>
    <property type="molecule type" value="Genomic_DNA"/>
</dbReference>
<evidence type="ECO:0000313" key="2">
    <source>
        <dbReference type="EMBL" id="VFK15969.1"/>
    </source>
</evidence>